<accession>A0A1X6P6X9</accession>
<sequence>MQSDSSSSTSGSPLFLGSARHSVTRSAPARSVPSVLNLAADDLGGGSAFSRASGGCSDGLLEGLFGDDGGDVAAGGDLLAGASAGLSDAGSDADEADGRPPVGVPAMDARVRGGGRTGRQYGQRRPGPGHGQGGRKKGSGRRTKEHFGRGLRRVMGAHLSDVSAESLATHCHVPLTAAQTTVALLRTWANADGREEVWLLPGVFGVVARWGAWRRDSQGDCASVCVWLAADGRSRCTCVGSNVHQDNHAYERPTTCQHAGALDALLEELAGALGAASTRVRRHFLDRLEQERAMEGGGQDAAAGLTFHVVGALYVSLCPSPFGVLPVPLYLTHTRSSCGICPGARTRVCSHLCIAQESGAPHRSHRASAQSSAQSLEVSAVSRLPIPLHDCVAAVRVNGDVAAKALTSSVFVVRAPVRCQYCTDRGEPHTLSEQTTRTGVVTCTRGFYKMEVHVAKCSSCRQWVARDGRDEHLVMLTLTSAATVRWVQVRVGRLYLGRLR</sequence>
<protein>
    <submittedName>
        <fullName evidence="2">Uncharacterized protein</fullName>
    </submittedName>
</protein>
<name>A0A1X6P6X9_PORUM</name>
<gene>
    <name evidence="2" type="ORF">BU14_0188s0033</name>
</gene>
<feature type="region of interest" description="Disordered" evidence="1">
    <location>
        <begin position="1"/>
        <end position="33"/>
    </location>
</feature>
<reference evidence="2 3" key="1">
    <citation type="submission" date="2017-03" db="EMBL/GenBank/DDBJ databases">
        <title>WGS assembly of Porphyra umbilicalis.</title>
        <authorList>
            <person name="Brawley S.H."/>
            <person name="Blouin N.A."/>
            <person name="Ficko-Blean E."/>
            <person name="Wheeler G.L."/>
            <person name="Lohr M."/>
            <person name="Goodson H.V."/>
            <person name="Jenkins J.W."/>
            <person name="Blaby-Haas C.E."/>
            <person name="Helliwell K.E."/>
            <person name="Chan C."/>
            <person name="Marriage T."/>
            <person name="Bhattacharya D."/>
            <person name="Klein A.S."/>
            <person name="Badis Y."/>
            <person name="Brodie J."/>
            <person name="Cao Y."/>
            <person name="Collen J."/>
            <person name="Dittami S.M."/>
            <person name="Gachon C.M."/>
            <person name="Green B.R."/>
            <person name="Karpowicz S."/>
            <person name="Kim J.W."/>
            <person name="Kudahl U."/>
            <person name="Lin S."/>
            <person name="Michel G."/>
            <person name="Mittag M."/>
            <person name="Olson B.J."/>
            <person name="Pangilinan J."/>
            <person name="Peng Y."/>
            <person name="Qiu H."/>
            <person name="Shu S."/>
            <person name="Singer J.T."/>
            <person name="Smith A.G."/>
            <person name="Sprecher B.N."/>
            <person name="Wagner V."/>
            <person name="Wang W."/>
            <person name="Wang Z.-Y."/>
            <person name="Yan J."/>
            <person name="Yarish C."/>
            <person name="Zoeuner-Riek S."/>
            <person name="Zhuang Y."/>
            <person name="Zou Y."/>
            <person name="Lindquist E.A."/>
            <person name="Grimwood J."/>
            <person name="Barry K."/>
            <person name="Rokhsar D.S."/>
            <person name="Schmutz J."/>
            <person name="Stiller J.W."/>
            <person name="Grossman A.R."/>
            <person name="Prochnik S.E."/>
        </authorList>
    </citation>
    <scope>NUCLEOTIDE SEQUENCE [LARGE SCALE GENOMIC DNA]</scope>
    <source>
        <strain evidence="2">4086291</strain>
    </source>
</reference>
<feature type="region of interest" description="Disordered" evidence="1">
    <location>
        <begin position="85"/>
        <end position="146"/>
    </location>
</feature>
<dbReference type="AlphaFoldDB" id="A0A1X6P6X9"/>
<evidence type="ECO:0000313" key="3">
    <source>
        <dbReference type="Proteomes" id="UP000218209"/>
    </source>
</evidence>
<keyword evidence="3" id="KW-1185">Reference proteome</keyword>
<proteinExistence type="predicted"/>
<organism evidence="2 3">
    <name type="scientific">Porphyra umbilicalis</name>
    <name type="common">Purple laver</name>
    <name type="synonym">Red alga</name>
    <dbReference type="NCBI Taxonomy" id="2786"/>
    <lineage>
        <taxon>Eukaryota</taxon>
        <taxon>Rhodophyta</taxon>
        <taxon>Bangiophyceae</taxon>
        <taxon>Bangiales</taxon>
        <taxon>Bangiaceae</taxon>
        <taxon>Porphyra</taxon>
    </lineage>
</organism>
<dbReference type="Proteomes" id="UP000218209">
    <property type="component" value="Unassembled WGS sequence"/>
</dbReference>
<evidence type="ECO:0000256" key="1">
    <source>
        <dbReference type="SAM" id="MobiDB-lite"/>
    </source>
</evidence>
<evidence type="ECO:0000313" key="2">
    <source>
        <dbReference type="EMBL" id="OSX76515.1"/>
    </source>
</evidence>
<feature type="compositionally biased region" description="Low complexity" evidence="1">
    <location>
        <begin position="1"/>
        <end position="12"/>
    </location>
</feature>
<feature type="compositionally biased region" description="Basic residues" evidence="1">
    <location>
        <begin position="133"/>
        <end position="146"/>
    </location>
</feature>
<dbReference type="EMBL" id="KV918864">
    <property type="protein sequence ID" value="OSX76515.1"/>
    <property type="molecule type" value="Genomic_DNA"/>
</dbReference>